<organism evidence="1 2">
    <name type="scientific">Canavalia gladiata</name>
    <name type="common">Sword bean</name>
    <name type="synonym">Dolichos gladiatus</name>
    <dbReference type="NCBI Taxonomy" id="3824"/>
    <lineage>
        <taxon>Eukaryota</taxon>
        <taxon>Viridiplantae</taxon>
        <taxon>Streptophyta</taxon>
        <taxon>Embryophyta</taxon>
        <taxon>Tracheophyta</taxon>
        <taxon>Spermatophyta</taxon>
        <taxon>Magnoliopsida</taxon>
        <taxon>eudicotyledons</taxon>
        <taxon>Gunneridae</taxon>
        <taxon>Pentapetalae</taxon>
        <taxon>rosids</taxon>
        <taxon>fabids</taxon>
        <taxon>Fabales</taxon>
        <taxon>Fabaceae</taxon>
        <taxon>Papilionoideae</taxon>
        <taxon>50 kb inversion clade</taxon>
        <taxon>NPAAA clade</taxon>
        <taxon>indigoferoid/millettioid clade</taxon>
        <taxon>Phaseoleae</taxon>
        <taxon>Canavalia</taxon>
    </lineage>
</organism>
<protein>
    <submittedName>
        <fullName evidence="1">Uncharacterized protein</fullName>
    </submittedName>
</protein>
<evidence type="ECO:0000313" key="2">
    <source>
        <dbReference type="Proteomes" id="UP001367508"/>
    </source>
</evidence>
<name>A0AAN9R3I0_CANGL</name>
<reference evidence="1 2" key="1">
    <citation type="submission" date="2024-01" db="EMBL/GenBank/DDBJ databases">
        <title>The genomes of 5 underutilized Papilionoideae crops provide insights into root nodulation and disease resistanc.</title>
        <authorList>
            <person name="Jiang F."/>
        </authorList>
    </citation>
    <scope>NUCLEOTIDE SEQUENCE [LARGE SCALE GENOMIC DNA]</scope>
    <source>
        <strain evidence="1">LVBAO_FW01</strain>
        <tissue evidence="1">Leaves</tissue>
    </source>
</reference>
<keyword evidence="2" id="KW-1185">Reference proteome</keyword>
<dbReference type="Proteomes" id="UP001367508">
    <property type="component" value="Unassembled WGS sequence"/>
</dbReference>
<gene>
    <name evidence="1" type="ORF">VNO77_03033</name>
</gene>
<sequence>MASFVLHGSTLPWLARLEWLGVGKGDFGSKLVDRGVRTQATEDPAAPLNHLANPLVMHLTLDASKLLAMSSPPPIFADLDEHWAALVGSPIALGPSSRIHNSWQPSSPNTGHGWWQLISPEPNAPPTRLKFPPSPFYWLQRCLLSKLQILKSNIEISYETPFVPETTRPLASPGGVLYSHFGADESLERSTTYGKNGPQGNLLCGGLTHMMEAHGFYHQCTLGLPTVQEPYWRRFSSSTMKDDMGNHMEWHENSPDDRRRMRGFVCD</sequence>
<proteinExistence type="predicted"/>
<dbReference type="AlphaFoldDB" id="A0AAN9R3I0"/>
<dbReference type="EMBL" id="JAYMYQ010000001">
    <property type="protein sequence ID" value="KAK7361010.1"/>
    <property type="molecule type" value="Genomic_DNA"/>
</dbReference>
<accession>A0AAN9R3I0</accession>
<evidence type="ECO:0000313" key="1">
    <source>
        <dbReference type="EMBL" id="KAK7361010.1"/>
    </source>
</evidence>
<comment type="caution">
    <text evidence="1">The sequence shown here is derived from an EMBL/GenBank/DDBJ whole genome shotgun (WGS) entry which is preliminary data.</text>
</comment>